<evidence type="ECO:0000256" key="1">
    <source>
        <dbReference type="ARBA" id="ARBA00022692"/>
    </source>
</evidence>
<reference evidence="7" key="1">
    <citation type="journal article" date="2019" name="Int. J. Syst. Evol. Microbiol.">
        <title>The Global Catalogue of Microorganisms (GCM) 10K type strain sequencing project: providing services to taxonomists for standard genome sequencing and annotation.</title>
        <authorList>
            <consortium name="The Broad Institute Genomics Platform"/>
            <consortium name="The Broad Institute Genome Sequencing Center for Infectious Disease"/>
            <person name="Wu L."/>
            <person name="Ma J."/>
        </authorList>
    </citation>
    <scope>NUCLEOTIDE SEQUENCE [LARGE SCALE GENOMIC DNA]</scope>
    <source>
        <strain evidence="7">CECT 7184</strain>
    </source>
</reference>
<feature type="transmembrane region" description="Helical" evidence="4">
    <location>
        <begin position="174"/>
        <end position="196"/>
    </location>
</feature>
<feature type="transmembrane region" description="Helical" evidence="4">
    <location>
        <begin position="86"/>
        <end position="104"/>
    </location>
</feature>
<evidence type="ECO:0000259" key="5">
    <source>
        <dbReference type="PROSITE" id="PS50850"/>
    </source>
</evidence>
<dbReference type="PROSITE" id="PS50850">
    <property type="entry name" value="MFS"/>
    <property type="match status" value="1"/>
</dbReference>
<keyword evidence="2 4" id="KW-1133">Transmembrane helix</keyword>
<evidence type="ECO:0000313" key="6">
    <source>
        <dbReference type="EMBL" id="MDN3706744.1"/>
    </source>
</evidence>
<dbReference type="CDD" id="cd17478">
    <property type="entry name" value="MFS_FsR"/>
    <property type="match status" value="1"/>
</dbReference>
<feature type="transmembrane region" description="Helical" evidence="4">
    <location>
        <begin position="376"/>
        <end position="395"/>
    </location>
</feature>
<name>A0ABT8CQE6_9FLAO</name>
<feature type="transmembrane region" description="Helical" evidence="4">
    <location>
        <begin position="217"/>
        <end position="239"/>
    </location>
</feature>
<keyword evidence="7" id="KW-1185">Reference proteome</keyword>
<evidence type="ECO:0000313" key="7">
    <source>
        <dbReference type="Proteomes" id="UP001242368"/>
    </source>
</evidence>
<feature type="transmembrane region" description="Helical" evidence="4">
    <location>
        <begin position="110"/>
        <end position="126"/>
    </location>
</feature>
<dbReference type="Pfam" id="PF07690">
    <property type="entry name" value="MFS_1"/>
    <property type="match status" value="1"/>
</dbReference>
<protein>
    <submittedName>
        <fullName evidence="6">MFS transporter</fullName>
    </submittedName>
</protein>
<feature type="transmembrane region" description="Helical" evidence="4">
    <location>
        <begin position="290"/>
        <end position="309"/>
    </location>
</feature>
<dbReference type="InterPro" id="IPR020846">
    <property type="entry name" value="MFS_dom"/>
</dbReference>
<sequence>MSTITSEVSTSSSTNKTAYSILIAVSFAHLLNDLLQGVIPAIYPRLEQKFDLSMGQIGMITLCYQLAASLLQPLVGSFTDKNPKPYSQIIGMFFTTTGIIALAYAPSYGWILAAVILVGIGSSIFHPESSRVAYLASGGKRSLAQSIFQIGGNSGTALAPLLVAWIVIPNDQHHILWFVLFALVAKIVLTYIGRWYSNNLKLVNKNQKKKIYLPDLSPNRITSSIAILLILIFSKYFYVASITSYFQFYTMDKFGLNEIQAQVYLFYFLLSVAVGTLLGGYFGDKIGRKYVIWFSVLGAAPFTLLLPYVGLQWTGILIVIIGLIISSAFPAILVYAQELLPKKIGMVSGLFYGFAFGMGGLGSAVLGWWADLTSVAYIYVVCSYLPLIGIIAYFLPDMKKVGLKEAE</sequence>
<dbReference type="PANTHER" id="PTHR43129:SF1">
    <property type="entry name" value="FOSMIDOMYCIN RESISTANCE PROTEIN"/>
    <property type="match status" value="1"/>
</dbReference>
<gene>
    <name evidence="6" type="ORF">QW060_06315</name>
</gene>
<dbReference type="InterPro" id="IPR011701">
    <property type="entry name" value="MFS"/>
</dbReference>
<feature type="transmembrane region" description="Helical" evidence="4">
    <location>
        <begin position="21"/>
        <end position="43"/>
    </location>
</feature>
<feature type="transmembrane region" description="Helical" evidence="4">
    <location>
        <begin position="259"/>
        <end position="283"/>
    </location>
</feature>
<dbReference type="Proteomes" id="UP001242368">
    <property type="component" value="Unassembled WGS sequence"/>
</dbReference>
<keyword evidence="1 4" id="KW-0812">Transmembrane</keyword>
<evidence type="ECO:0000256" key="3">
    <source>
        <dbReference type="ARBA" id="ARBA00023136"/>
    </source>
</evidence>
<feature type="transmembrane region" description="Helical" evidence="4">
    <location>
        <begin position="55"/>
        <end position="74"/>
    </location>
</feature>
<dbReference type="RefSeq" id="WP_290362798.1">
    <property type="nucleotide sequence ID" value="NZ_JAUFQU010000001.1"/>
</dbReference>
<dbReference type="EMBL" id="JAUFQU010000001">
    <property type="protein sequence ID" value="MDN3706744.1"/>
    <property type="molecule type" value="Genomic_DNA"/>
</dbReference>
<feature type="domain" description="Major facilitator superfamily (MFS) profile" evidence="5">
    <location>
        <begin position="21"/>
        <end position="401"/>
    </location>
</feature>
<dbReference type="Gene3D" id="1.20.1250.20">
    <property type="entry name" value="MFS general substrate transporter like domains"/>
    <property type="match status" value="2"/>
</dbReference>
<feature type="transmembrane region" description="Helical" evidence="4">
    <location>
        <begin position="147"/>
        <end position="168"/>
    </location>
</feature>
<evidence type="ECO:0000256" key="2">
    <source>
        <dbReference type="ARBA" id="ARBA00022989"/>
    </source>
</evidence>
<dbReference type="SUPFAM" id="SSF103473">
    <property type="entry name" value="MFS general substrate transporter"/>
    <property type="match status" value="1"/>
</dbReference>
<feature type="transmembrane region" description="Helical" evidence="4">
    <location>
        <begin position="349"/>
        <end position="370"/>
    </location>
</feature>
<feature type="transmembrane region" description="Helical" evidence="4">
    <location>
        <begin position="315"/>
        <end position="337"/>
    </location>
</feature>
<organism evidence="6 7">
    <name type="scientific">Paenimyroides ceti</name>
    <dbReference type="NCBI Taxonomy" id="395087"/>
    <lineage>
        <taxon>Bacteria</taxon>
        <taxon>Pseudomonadati</taxon>
        <taxon>Bacteroidota</taxon>
        <taxon>Flavobacteriia</taxon>
        <taxon>Flavobacteriales</taxon>
        <taxon>Flavobacteriaceae</taxon>
        <taxon>Paenimyroides</taxon>
    </lineage>
</organism>
<evidence type="ECO:0000256" key="4">
    <source>
        <dbReference type="SAM" id="Phobius"/>
    </source>
</evidence>
<comment type="caution">
    <text evidence="6">The sequence shown here is derived from an EMBL/GenBank/DDBJ whole genome shotgun (WGS) entry which is preliminary data.</text>
</comment>
<proteinExistence type="predicted"/>
<dbReference type="PANTHER" id="PTHR43129">
    <property type="entry name" value="FOSMIDOMYCIN RESISTANCE PROTEIN"/>
    <property type="match status" value="1"/>
</dbReference>
<keyword evidence="3 4" id="KW-0472">Membrane</keyword>
<accession>A0ABT8CQE6</accession>
<dbReference type="InterPro" id="IPR036259">
    <property type="entry name" value="MFS_trans_sf"/>
</dbReference>